<accession>A0A9Q9BAB5</accession>
<proteinExistence type="predicted"/>
<organism evidence="1 2">
    <name type="scientific">Septoria linicola</name>
    <dbReference type="NCBI Taxonomy" id="215465"/>
    <lineage>
        <taxon>Eukaryota</taxon>
        <taxon>Fungi</taxon>
        <taxon>Dikarya</taxon>
        <taxon>Ascomycota</taxon>
        <taxon>Pezizomycotina</taxon>
        <taxon>Dothideomycetes</taxon>
        <taxon>Dothideomycetidae</taxon>
        <taxon>Mycosphaerellales</taxon>
        <taxon>Mycosphaerellaceae</taxon>
        <taxon>Septoria</taxon>
    </lineage>
</organism>
<dbReference type="Proteomes" id="UP001056384">
    <property type="component" value="Chromosome 12"/>
</dbReference>
<name>A0A9Q9BAB5_9PEZI</name>
<reference evidence="1" key="1">
    <citation type="submission" date="2022-06" db="EMBL/GenBank/DDBJ databases">
        <title>Complete genome sequences of two strains of the flax pathogen Septoria linicola.</title>
        <authorList>
            <person name="Lapalu N."/>
            <person name="Simon A."/>
            <person name="Demenou B."/>
            <person name="Paumier D."/>
            <person name="Guillot M.-P."/>
            <person name="Gout L."/>
            <person name="Valade R."/>
        </authorList>
    </citation>
    <scope>NUCLEOTIDE SEQUENCE</scope>
    <source>
        <strain evidence="1">SE15195</strain>
    </source>
</reference>
<dbReference type="AlphaFoldDB" id="A0A9Q9BAB5"/>
<gene>
    <name evidence="1" type="ORF">Slin15195_G125950</name>
</gene>
<dbReference type="OrthoDB" id="3641099at2759"/>
<keyword evidence="2" id="KW-1185">Reference proteome</keyword>
<protein>
    <submittedName>
        <fullName evidence="1">Uncharacterized protein</fullName>
    </submittedName>
</protein>
<dbReference type="EMBL" id="CP099429">
    <property type="protein sequence ID" value="USW59276.1"/>
    <property type="molecule type" value="Genomic_DNA"/>
</dbReference>
<evidence type="ECO:0000313" key="2">
    <source>
        <dbReference type="Proteomes" id="UP001056384"/>
    </source>
</evidence>
<evidence type="ECO:0000313" key="1">
    <source>
        <dbReference type="EMBL" id="USW59276.1"/>
    </source>
</evidence>
<sequence length="273" mass="31152">MATLSVSGRDDGRPRGFMRLPPELRVKVYEYYFAAPMLGIICKCSILSSCHGMEHQIRNHIATTSSTEERHGRSWGCTCWTCNYSGALLLTSKQIRNEALPLLEDTFQLSLNIAGTDGRGFGHDWIFTTGNDSLLGWRLDRSLVKQNPAKLERLIKAPKCIEVLNIHIDTWELDDDMEELPKLLDQLRPLHVIADRMTFVIDVHVCRAWMEVVPGWSEVFEEASGDWKLDAKELVRAKDMRAKVVRGLEMEFAREGKVLRLQEVEAVEEDPEP</sequence>